<dbReference type="EMBL" id="JARIHO010000012">
    <property type="protein sequence ID" value="KAJ7352056.1"/>
    <property type="molecule type" value="Genomic_DNA"/>
</dbReference>
<evidence type="ECO:0000256" key="1">
    <source>
        <dbReference type="SAM" id="Coils"/>
    </source>
</evidence>
<dbReference type="PANTHER" id="PTHR31534:SF3">
    <property type="entry name" value="HPC2-RELATED DOMAIN-CONTAINING PROTEIN"/>
    <property type="match status" value="1"/>
</dbReference>
<proteinExistence type="predicted"/>
<feature type="compositionally biased region" description="Low complexity" evidence="2">
    <location>
        <begin position="483"/>
        <end position="502"/>
    </location>
</feature>
<name>A0AAD7A8B6_9AGAR</name>
<evidence type="ECO:0000313" key="4">
    <source>
        <dbReference type="Proteomes" id="UP001218218"/>
    </source>
</evidence>
<feature type="compositionally biased region" description="Pro residues" evidence="2">
    <location>
        <begin position="48"/>
        <end position="60"/>
    </location>
</feature>
<reference evidence="3" key="1">
    <citation type="submission" date="2023-03" db="EMBL/GenBank/DDBJ databases">
        <title>Massive genome expansion in bonnet fungi (Mycena s.s.) driven by repeated elements and novel gene families across ecological guilds.</title>
        <authorList>
            <consortium name="Lawrence Berkeley National Laboratory"/>
            <person name="Harder C.B."/>
            <person name="Miyauchi S."/>
            <person name="Viragh M."/>
            <person name="Kuo A."/>
            <person name="Thoen E."/>
            <person name="Andreopoulos B."/>
            <person name="Lu D."/>
            <person name="Skrede I."/>
            <person name="Drula E."/>
            <person name="Henrissat B."/>
            <person name="Morin E."/>
            <person name="Kohler A."/>
            <person name="Barry K."/>
            <person name="LaButti K."/>
            <person name="Morin E."/>
            <person name="Salamov A."/>
            <person name="Lipzen A."/>
            <person name="Mereny Z."/>
            <person name="Hegedus B."/>
            <person name="Baldrian P."/>
            <person name="Stursova M."/>
            <person name="Weitz H."/>
            <person name="Taylor A."/>
            <person name="Grigoriev I.V."/>
            <person name="Nagy L.G."/>
            <person name="Martin F."/>
            <person name="Kauserud H."/>
        </authorList>
    </citation>
    <scope>NUCLEOTIDE SEQUENCE</scope>
    <source>
        <strain evidence="3">CBHHK002</strain>
    </source>
</reference>
<feature type="region of interest" description="Disordered" evidence="2">
    <location>
        <begin position="156"/>
        <end position="243"/>
    </location>
</feature>
<dbReference type="AlphaFoldDB" id="A0AAD7A8B6"/>
<comment type="caution">
    <text evidence="3">The sequence shown here is derived from an EMBL/GenBank/DDBJ whole genome shotgun (WGS) entry which is preliminary data.</text>
</comment>
<protein>
    <submittedName>
        <fullName evidence="3">Uncharacterized protein</fullName>
    </submittedName>
</protein>
<feature type="compositionally biased region" description="Pro residues" evidence="2">
    <location>
        <begin position="229"/>
        <end position="243"/>
    </location>
</feature>
<accession>A0AAD7A8B6</accession>
<feature type="region of interest" description="Disordered" evidence="2">
    <location>
        <begin position="461"/>
        <end position="567"/>
    </location>
</feature>
<gene>
    <name evidence="3" type="ORF">DFH08DRAFT_956868</name>
</gene>
<dbReference type="PANTHER" id="PTHR31534">
    <property type="entry name" value="ATAXIN 7, ISOFORM A"/>
    <property type="match status" value="1"/>
</dbReference>
<keyword evidence="4" id="KW-1185">Reference proteome</keyword>
<feature type="region of interest" description="Disordered" evidence="2">
    <location>
        <begin position="276"/>
        <end position="299"/>
    </location>
</feature>
<feature type="compositionally biased region" description="Acidic residues" evidence="2">
    <location>
        <begin position="211"/>
        <end position="222"/>
    </location>
</feature>
<feature type="region of interest" description="Disordered" evidence="2">
    <location>
        <begin position="1"/>
        <end position="79"/>
    </location>
</feature>
<feature type="coiled-coil region" evidence="1">
    <location>
        <begin position="382"/>
        <end position="432"/>
    </location>
</feature>
<sequence length="808" mass="88634">MSQPSGSAAPANLPPASNGGHALLAVNPPPSNPTVNNGGQALFALKSPPNPRDSPPPQPQTPTRLHSGSPGSWMNPFATPGIEDDFLNLSPSLWNSFLELSNELAPETVLHGPRRSLATWTVLPTQDTADDLSASADVSAPASAPEHNVFSACADASVPEREVSTPASAPERDVFSASADVSIPERDVSPASAVECDTLEHNADRPACSGESEDDKDFDELESSVPATPAHPLPTPALLPPPAYVVDPPSPPPVYNPDPFNLAAITPGSRRNVNIPLVGYASNPNSSQSPDRPRSLSPPHSRYLACSNHRLAMAFYSPFGNDCDGAIFKGDFGTRDEESEEEWRMQEEETAEVREAQKEQWALRRMWAQQERIDALEQMGFEEQLMQELKREELKREELEREELEREELEREELEREELEREELEWEELENQVGGGRRQATPPIITCTYLRPVIRRTPNAGHEVDGLLERRKRKMLPPPPLTLPCSPSPLSSVPRALPLPFHNSPPPPSPHSTSRGSLPPSDDGLPQPSSPHSPPDFLAAVEVKPDETGGLSDGADTSAKSKGGRPTKEQLAAVGACHSEMDRLVEKCAGETGLTHQAILRSYHNAPGTTRSSNPWNIYQKYMRAMENRKEEWARLNTAEHHFTTFTPDPDGHPPPLEGQNLKKAWTEFQAAYPDKQAANQLRDWREMDRLCTEVTVGARRRHFRGAGGKVAQILKTLSKRHNFQSLLIFTGSYANEDQQLAMFQSTGGLAQIFTDLRPNLPVLDQHDILGIAKNIAVREEIRFTLLGGDEDDQEADASAASRAVSGV</sequence>
<keyword evidence="1" id="KW-0175">Coiled coil</keyword>
<feature type="compositionally biased region" description="Low complexity" evidence="2">
    <location>
        <begin position="1"/>
        <end position="20"/>
    </location>
</feature>
<dbReference type="InterPro" id="IPR053109">
    <property type="entry name" value="Ser/Thr-Kinase-Related"/>
</dbReference>
<evidence type="ECO:0000313" key="3">
    <source>
        <dbReference type="EMBL" id="KAJ7352056.1"/>
    </source>
</evidence>
<dbReference type="Proteomes" id="UP001218218">
    <property type="component" value="Unassembled WGS sequence"/>
</dbReference>
<evidence type="ECO:0000256" key="2">
    <source>
        <dbReference type="SAM" id="MobiDB-lite"/>
    </source>
</evidence>
<organism evidence="3 4">
    <name type="scientific">Mycena albidolilacea</name>
    <dbReference type="NCBI Taxonomy" id="1033008"/>
    <lineage>
        <taxon>Eukaryota</taxon>
        <taxon>Fungi</taxon>
        <taxon>Dikarya</taxon>
        <taxon>Basidiomycota</taxon>
        <taxon>Agaricomycotina</taxon>
        <taxon>Agaricomycetes</taxon>
        <taxon>Agaricomycetidae</taxon>
        <taxon>Agaricales</taxon>
        <taxon>Marasmiineae</taxon>
        <taxon>Mycenaceae</taxon>
        <taxon>Mycena</taxon>
    </lineage>
</organism>